<reference evidence="1" key="1">
    <citation type="journal article" date="2023" name="Insect Mol. Biol.">
        <title>Genome sequencing provides insights into the evolution of gene families encoding plant cell wall-degrading enzymes in longhorned beetles.</title>
        <authorList>
            <person name="Shin N.R."/>
            <person name="Okamura Y."/>
            <person name="Kirsch R."/>
            <person name="Pauchet Y."/>
        </authorList>
    </citation>
    <scope>NUCLEOTIDE SEQUENCE</scope>
    <source>
        <strain evidence="1">RBIC_L_NR</strain>
    </source>
</reference>
<proteinExistence type="predicted"/>
<protein>
    <submittedName>
        <fullName evidence="1">Uncharacterized protein</fullName>
    </submittedName>
</protein>
<dbReference type="Proteomes" id="UP001162156">
    <property type="component" value="Unassembled WGS sequence"/>
</dbReference>
<evidence type="ECO:0000313" key="2">
    <source>
        <dbReference type="Proteomes" id="UP001162156"/>
    </source>
</evidence>
<dbReference type="EMBL" id="JANEYF010002409">
    <property type="protein sequence ID" value="KAJ8946931.1"/>
    <property type="molecule type" value="Genomic_DNA"/>
</dbReference>
<comment type="caution">
    <text evidence="1">The sequence shown here is derived from an EMBL/GenBank/DDBJ whole genome shotgun (WGS) entry which is preliminary data.</text>
</comment>
<gene>
    <name evidence="1" type="ORF">NQ314_008730</name>
</gene>
<evidence type="ECO:0000313" key="1">
    <source>
        <dbReference type="EMBL" id="KAJ8946931.1"/>
    </source>
</evidence>
<organism evidence="1 2">
    <name type="scientific">Rhamnusium bicolor</name>
    <dbReference type="NCBI Taxonomy" id="1586634"/>
    <lineage>
        <taxon>Eukaryota</taxon>
        <taxon>Metazoa</taxon>
        <taxon>Ecdysozoa</taxon>
        <taxon>Arthropoda</taxon>
        <taxon>Hexapoda</taxon>
        <taxon>Insecta</taxon>
        <taxon>Pterygota</taxon>
        <taxon>Neoptera</taxon>
        <taxon>Endopterygota</taxon>
        <taxon>Coleoptera</taxon>
        <taxon>Polyphaga</taxon>
        <taxon>Cucujiformia</taxon>
        <taxon>Chrysomeloidea</taxon>
        <taxon>Cerambycidae</taxon>
        <taxon>Lepturinae</taxon>
        <taxon>Rhagiini</taxon>
        <taxon>Rhamnusium</taxon>
    </lineage>
</organism>
<dbReference type="AlphaFoldDB" id="A0AAV8Y940"/>
<sequence length="187" mass="22448">MVVRKLHGNFKDVYLNLFPRKIEDIDINNFCNKLLLFYPKRRQWDLFAQTFSKVFGNQNITDNLNHLNHYLINLCPDSKVKQKWAEIKYNTENDDNFLKYFEPSKSIPLIKDKINVTSKCYGRLDLIKLMLDTCAQNKDMDTLQKVLEYFCFRHRNEESFVRESFFKSYSASIPIRGFIREPLEMHK</sequence>
<keyword evidence="2" id="KW-1185">Reference proteome</keyword>
<name>A0AAV8Y940_9CUCU</name>
<accession>A0AAV8Y940</accession>